<sequence>MAEREKEVGHSSKEIVESFARAAEGLPKLKETYYNQETYNVARPDGEPSREEERTEFRKRFISIMPGVDEKGNLRVEVAKWVEER</sequence>
<protein>
    <submittedName>
        <fullName evidence="1">Uncharacterized protein</fullName>
    </submittedName>
</protein>
<reference evidence="1" key="1">
    <citation type="journal article" date="2014" name="Front. Microbiol.">
        <title>High frequency of phylogenetically diverse reductive dehalogenase-homologous genes in deep subseafloor sedimentary metagenomes.</title>
        <authorList>
            <person name="Kawai M."/>
            <person name="Futagami T."/>
            <person name="Toyoda A."/>
            <person name="Takaki Y."/>
            <person name="Nishi S."/>
            <person name="Hori S."/>
            <person name="Arai W."/>
            <person name="Tsubouchi T."/>
            <person name="Morono Y."/>
            <person name="Uchiyama I."/>
            <person name="Ito T."/>
            <person name="Fujiyama A."/>
            <person name="Inagaki F."/>
            <person name="Takami H."/>
        </authorList>
    </citation>
    <scope>NUCLEOTIDE SEQUENCE</scope>
    <source>
        <strain evidence="1">Expedition CK06-06</strain>
    </source>
</reference>
<dbReference type="EMBL" id="BARV01004732">
    <property type="protein sequence ID" value="GAI06533.1"/>
    <property type="molecule type" value="Genomic_DNA"/>
</dbReference>
<evidence type="ECO:0000313" key="1">
    <source>
        <dbReference type="EMBL" id="GAI06533.1"/>
    </source>
</evidence>
<comment type="caution">
    <text evidence="1">The sequence shown here is derived from an EMBL/GenBank/DDBJ whole genome shotgun (WGS) entry which is preliminary data.</text>
</comment>
<accession>X1KIM6</accession>
<organism evidence="1">
    <name type="scientific">marine sediment metagenome</name>
    <dbReference type="NCBI Taxonomy" id="412755"/>
    <lineage>
        <taxon>unclassified sequences</taxon>
        <taxon>metagenomes</taxon>
        <taxon>ecological metagenomes</taxon>
    </lineage>
</organism>
<dbReference type="AlphaFoldDB" id="X1KIM6"/>
<name>X1KIM6_9ZZZZ</name>
<gene>
    <name evidence="1" type="ORF">S06H3_10280</name>
</gene>
<proteinExistence type="predicted"/>